<accession>A0A1F6NHC7</accession>
<gene>
    <name evidence="2" type="ORF">A2373_01495</name>
</gene>
<feature type="domain" description="Nudix hydrolase" evidence="1">
    <location>
        <begin position="171"/>
        <end position="317"/>
    </location>
</feature>
<dbReference type="Gene3D" id="3.90.79.10">
    <property type="entry name" value="Nucleoside Triphosphate Pyrophosphohydrolase"/>
    <property type="match status" value="1"/>
</dbReference>
<evidence type="ECO:0000313" key="2">
    <source>
        <dbReference type="EMBL" id="OGH83214.1"/>
    </source>
</evidence>
<dbReference type="InterPro" id="IPR000086">
    <property type="entry name" value="NUDIX_hydrolase_dom"/>
</dbReference>
<dbReference type="AlphaFoldDB" id="A0A1F6NHC7"/>
<dbReference type="Pfam" id="PF00293">
    <property type="entry name" value="NUDIX"/>
    <property type="match status" value="1"/>
</dbReference>
<sequence>MTEKFWSEFKPRDDASSLIIENFFKSLRDGESIEITEEDREKYGLLVTGPISEDTMKFSVEGSRELNEIQQKAKDFVGRYIKKFVEDVNKKNEKEGKKQMEDWPKINIADVKVMDNGECNIVARTGETSYGRVVAFKGEGLRKAYDDYAKEYSVSGEEILPFEEFERLFMPNVPAVSTLIMTADNNILLTKRSPRKVSSYEEAWHLPAGYLDNKDKNERGEVDPFIAAKREINEEVGLTKEQIDDLVCLGIMRNRDGGINEFLFVARTTMRSDEIVDKNIKVGESRLLLHPKDIDGDVRPRKLIKSGKISTVLPALLKIDEVFGKDKKGEPGPELTVPSSKALFFLVDKLLKKMKS</sequence>
<dbReference type="EMBL" id="MFQS01000017">
    <property type="protein sequence ID" value="OGH83214.1"/>
    <property type="molecule type" value="Genomic_DNA"/>
</dbReference>
<organism evidence="2 3">
    <name type="scientific">Candidatus Magasanikbacteria bacterium RIFOXYB1_FULL_40_15</name>
    <dbReference type="NCBI Taxonomy" id="1798697"/>
    <lineage>
        <taxon>Bacteria</taxon>
        <taxon>Candidatus Magasanikiibacteriota</taxon>
    </lineage>
</organism>
<dbReference type="InterPro" id="IPR015797">
    <property type="entry name" value="NUDIX_hydrolase-like_dom_sf"/>
</dbReference>
<evidence type="ECO:0000313" key="3">
    <source>
        <dbReference type="Proteomes" id="UP000176300"/>
    </source>
</evidence>
<reference evidence="2 3" key="1">
    <citation type="journal article" date="2016" name="Nat. Commun.">
        <title>Thousands of microbial genomes shed light on interconnected biogeochemical processes in an aquifer system.</title>
        <authorList>
            <person name="Anantharaman K."/>
            <person name="Brown C.T."/>
            <person name="Hug L.A."/>
            <person name="Sharon I."/>
            <person name="Castelle C.J."/>
            <person name="Probst A.J."/>
            <person name="Thomas B.C."/>
            <person name="Singh A."/>
            <person name="Wilkins M.J."/>
            <person name="Karaoz U."/>
            <person name="Brodie E.L."/>
            <person name="Williams K.H."/>
            <person name="Hubbard S.S."/>
            <person name="Banfield J.F."/>
        </authorList>
    </citation>
    <scope>NUCLEOTIDE SEQUENCE [LARGE SCALE GENOMIC DNA]</scope>
</reference>
<name>A0A1F6NHC7_9BACT</name>
<comment type="caution">
    <text evidence="2">The sequence shown here is derived from an EMBL/GenBank/DDBJ whole genome shotgun (WGS) entry which is preliminary data.</text>
</comment>
<dbReference type="SUPFAM" id="SSF55811">
    <property type="entry name" value="Nudix"/>
    <property type="match status" value="1"/>
</dbReference>
<protein>
    <recommendedName>
        <fullName evidence="1">Nudix hydrolase domain-containing protein</fullName>
    </recommendedName>
</protein>
<dbReference type="Proteomes" id="UP000176300">
    <property type="component" value="Unassembled WGS sequence"/>
</dbReference>
<evidence type="ECO:0000259" key="1">
    <source>
        <dbReference type="PROSITE" id="PS51462"/>
    </source>
</evidence>
<dbReference type="PROSITE" id="PS51462">
    <property type="entry name" value="NUDIX"/>
    <property type="match status" value="1"/>
</dbReference>
<proteinExistence type="predicted"/>
<dbReference type="STRING" id="1798697.A2373_01495"/>